<evidence type="ECO:0000256" key="2">
    <source>
        <dbReference type="SAM" id="Phobius"/>
    </source>
</evidence>
<keyword evidence="2" id="KW-0472">Membrane</keyword>
<accession>A0A2I0SB91</accession>
<comment type="caution">
    <text evidence="3">The sequence shown here is derived from an EMBL/GenBank/DDBJ whole genome shotgun (WGS) entry which is preliminary data.</text>
</comment>
<dbReference type="EMBL" id="PJOS01000202">
    <property type="protein sequence ID" value="PKT67200.1"/>
    <property type="molecule type" value="Genomic_DNA"/>
</dbReference>
<feature type="compositionally biased region" description="Polar residues" evidence="1">
    <location>
        <begin position="353"/>
        <end position="366"/>
    </location>
</feature>
<protein>
    <recommendedName>
        <fullName evidence="5">Large membrane protein</fullName>
    </recommendedName>
</protein>
<dbReference type="OrthoDB" id="3830613at2"/>
<keyword evidence="2" id="KW-1133">Transmembrane helix</keyword>
<reference evidence="3 4" key="1">
    <citation type="submission" date="2017-12" db="EMBL/GenBank/DDBJ databases">
        <title>Streptomyces populusis sp. nov., a novel endophytic actinobacterium isolated from stems of Populus adenopoda Maxim.</title>
        <authorList>
            <person name="Wang Z."/>
        </authorList>
    </citation>
    <scope>NUCLEOTIDE SEQUENCE [LARGE SCALE GENOMIC DNA]</scope>
    <source>
        <strain evidence="3 4">A249</strain>
    </source>
</reference>
<dbReference type="RefSeq" id="WP_103554815.1">
    <property type="nucleotide sequence ID" value="NZ_JBHJSK010000004.1"/>
</dbReference>
<evidence type="ECO:0000256" key="1">
    <source>
        <dbReference type="SAM" id="MobiDB-lite"/>
    </source>
</evidence>
<keyword evidence="2" id="KW-0812">Transmembrane</keyword>
<feature type="region of interest" description="Disordered" evidence="1">
    <location>
        <begin position="353"/>
        <end position="372"/>
    </location>
</feature>
<proteinExistence type="predicted"/>
<feature type="compositionally biased region" description="Acidic residues" evidence="1">
    <location>
        <begin position="59"/>
        <end position="72"/>
    </location>
</feature>
<evidence type="ECO:0008006" key="5">
    <source>
        <dbReference type="Google" id="ProtNLM"/>
    </source>
</evidence>
<organism evidence="3 4">
    <name type="scientific">Streptomyces populi</name>
    <dbReference type="NCBI Taxonomy" id="2058924"/>
    <lineage>
        <taxon>Bacteria</taxon>
        <taxon>Bacillati</taxon>
        <taxon>Actinomycetota</taxon>
        <taxon>Actinomycetes</taxon>
        <taxon>Kitasatosporales</taxon>
        <taxon>Streptomycetaceae</taxon>
        <taxon>Streptomyces</taxon>
    </lineage>
</organism>
<keyword evidence="4" id="KW-1185">Reference proteome</keyword>
<dbReference type="Proteomes" id="UP000236178">
    <property type="component" value="Unassembled WGS sequence"/>
</dbReference>
<feature type="compositionally biased region" description="Low complexity" evidence="1">
    <location>
        <begin position="129"/>
        <end position="139"/>
    </location>
</feature>
<feature type="compositionally biased region" description="Low complexity" evidence="1">
    <location>
        <begin position="102"/>
        <end position="121"/>
    </location>
</feature>
<feature type="transmembrane region" description="Helical" evidence="2">
    <location>
        <begin position="192"/>
        <end position="212"/>
    </location>
</feature>
<feature type="region of interest" description="Disordered" evidence="1">
    <location>
        <begin position="1"/>
        <end position="171"/>
    </location>
</feature>
<feature type="region of interest" description="Disordered" evidence="1">
    <location>
        <begin position="549"/>
        <end position="576"/>
    </location>
</feature>
<name>A0A2I0SB91_9ACTN</name>
<sequence>MSTERPDNDATDPAGGRAGGHAEDAVAAEKTATSDGGSGEDRNDGAAAEGSVAGPAEGGAEDAVAEAAEDDAASPAEETAVSGVGVGSGEDRDGGAEDVPPGSAEGAAEADAGSGGAAVESRAQDPGDASPSTASAASARNPGGDDAEQSVAASAGAGRPEEGVAAGPVTDAVVVPVEGGGAGEGHRRRTPVVVASVVAAVLLVGGGGAYMASTASGGVRSAASGAEDTAPPRLVLDGYAASTGGTGGTGGIAPGEPDPYGTAYRAKGALPTGPGSAHVRWAEGRVTRAEVARLAKALGLAGTPRLAGDAWTVGAVKDGTEPNLRVTADAPGTWTFASALPGGDNCVKVTTCSPGDSGSPTGSAQDPVSEATARKAAAPVLKALGQDGAKLDAGQLMGQVRVVNADPVVGGLPTYGWTTGLRIGASGHVVGGSGQLKTPVEGDAYPVVSARKTLDLMNGSAPATDGRRMGIGGCASPVPLKDRDETPCEHPSPAEPQATTVEKATFGLAAQRANGRQALVPSWLFEVRPPGAQDTYTVTHTAVDPAFLASPQSPAPPSAEPAVPVPSGQPSSPTATHDVAVQGYTADGRDLKVDFTGGVCADYTVSAHETSDKVTVTVTEKPWKNKACIMIAKIYERTVRLDAPLDGREVVGSDGKAIHHGRFGVPETSAATPAEPR</sequence>
<gene>
    <name evidence="3" type="ORF">CW362_41785</name>
</gene>
<evidence type="ECO:0000313" key="3">
    <source>
        <dbReference type="EMBL" id="PKT67200.1"/>
    </source>
</evidence>
<evidence type="ECO:0000313" key="4">
    <source>
        <dbReference type="Proteomes" id="UP000236178"/>
    </source>
</evidence>
<dbReference type="AlphaFoldDB" id="A0A2I0SB91"/>